<evidence type="ECO:0000256" key="6">
    <source>
        <dbReference type="ARBA" id="ARBA00011738"/>
    </source>
</evidence>
<accession>A0A8H9IUV0</accession>
<dbReference type="InterPro" id="IPR029057">
    <property type="entry name" value="PRTase-like"/>
</dbReference>
<dbReference type="GO" id="GO:0006166">
    <property type="term" value="P:purine ribonucleoside salvage"/>
    <property type="evidence" value="ECO:0007669"/>
    <property type="project" value="UniProtKB-KW"/>
</dbReference>
<sequence length="195" mass="20252">MTFPRPFLVPADPAEQLARDVVARLRPYPDFPEPGVLFQDLCPVFADPALLNRVVSAVLARYSGAFDVVLGVEARGFVLATAIAQLSGRPLVLARKPGKLPGRLHQVRYSLEYGDAALQTQQDAFPRGARVLLVDDVLATGGTLEAAAKLVALGGGLVAGYAVVVTIAPLGGPARLSALPAFSVLTLSGGGETPG</sequence>
<evidence type="ECO:0000256" key="7">
    <source>
        <dbReference type="ARBA" id="ARBA00011893"/>
    </source>
</evidence>
<dbReference type="UniPathway" id="UPA00588">
    <property type="reaction ID" value="UER00646"/>
</dbReference>
<evidence type="ECO:0000256" key="4">
    <source>
        <dbReference type="ARBA" id="ARBA00004659"/>
    </source>
</evidence>
<reference evidence="14" key="1">
    <citation type="journal article" date="2014" name="Int. J. Syst. Evol. Microbiol.">
        <title>Complete genome sequence of Corynebacterium casei LMG S-19264T (=DSM 44701T), isolated from a smear-ripened cheese.</title>
        <authorList>
            <consortium name="US DOE Joint Genome Institute (JGI-PGF)"/>
            <person name="Walter F."/>
            <person name="Albersmeier A."/>
            <person name="Kalinowski J."/>
            <person name="Ruckert C."/>
        </authorList>
    </citation>
    <scope>NUCLEOTIDE SEQUENCE</scope>
    <source>
        <strain evidence="14">CGMCC 4.7679</strain>
    </source>
</reference>
<comment type="caution">
    <text evidence="14">The sequence shown here is derived from an EMBL/GenBank/DDBJ whole genome shotgun (WGS) entry which is preliminary data.</text>
</comment>
<organism evidence="14 15">
    <name type="scientific">Amycolatopsis bartoniae</name>
    <dbReference type="NCBI Taxonomy" id="941986"/>
    <lineage>
        <taxon>Bacteria</taxon>
        <taxon>Bacillati</taxon>
        <taxon>Actinomycetota</taxon>
        <taxon>Actinomycetes</taxon>
        <taxon>Pseudonocardiales</taxon>
        <taxon>Pseudonocardiaceae</taxon>
        <taxon>Amycolatopsis</taxon>
    </lineage>
</organism>
<dbReference type="RefSeq" id="WP_145935423.1">
    <property type="nucleotide sequence ID" value="NZ_BNAV01000003.1"/>
</dbReference>
<dbReference type="GO" id="GO:0002055">
    <property type="term" value="F:adenine binding"/>
    <property type="evidence" value="ECO:0007669"/>
    <property type="project" value="TreeGrafter"/>
</dbReference>
<dbReference type="GO" id="GO:0006168">
    <property type="term" value="P:adenine salvage"/>
    <property type="evidence" value="ECO:0007669"/>
    <property type="project" value="InterPro"/>
</dbReference>
<feature type="domain" description="Phosphoribosyltransferase" evidence="13">
    <location>
        <begin position="59"/>
        <end position="165"/>
    </location>
</feature>
<comment type="subunit">
    <text evidence="6 12">Homodimer.</text>
</comment>
<evidence type="ECO:0000256" key="8">
    <source>
        <dbReference type="ARBA" id="ARBA00022490"/>
    </source>
</evidence>
<dbReference type="EC" id="2.4.2.7" evidence="7 12"/>
<gene>
    <name evidence="12 14" type="primary">apt</name>
    <name evidence="14" type="ORF">GCM10017566_30310</name>
</gene>
<evidence type="ECO:0000256" key="9">
    <source>
        <dbReference type="ARBA" id="ARBA00022676"/>
    </source>
</evidence>
<dbReference type="EMBL" id="BNAV01000003">
    <property type="protein sequence ID" value="GHF54731.1"/>
    <property type="molecule type" value="Genomic_DNA"/>
</dbReference>
<dbReference type="InterPro" id="IPR050054">
    <property type="entry name" value="UPRTase/APRTase"/>
</dbReference>
<dbReference type="NCBIfam" id="NF002636">
    <property type="entry name" value="PRK02304.1-5"/>
    <property type="match status" value="1"/>
</dbReference>
<evidence type="ECO:0000256" key="1">
    <source>
        <dbReference type="ARBA" id="ARBA00000868"/>
    </source>
</evidence>
<comment type="catalytic activity">
    <reaction evidence="1 12">
        <text>AMP + diphosphate = 5-phospho-alpha-D-ribose 1-diphosphate + adenine</text>
        <dbReference type="Rhea" id="RHEA:16609"/>
        <dbReference type="ChEBI" id="CHEBI:16708"/>
        <dbReference type="ChEBI" id="CHEBI:33019"/>
        <dbReference type="ChEBI" id="CHEBI:58017"/>
        <dbReference type="ChEBI" id="CHEBI:456215"/>
        <dbReference type="EC" id="2.4.2.7"/>
    </reaction>
</comment>
<keyword evidence="15" id="KW-1185">Reference proteome</keyword>
<protein>
    <recommendedName>
        <fullName evidence="7 12">Adenine phosphoribosyltransferase</fullName>
        <shortName evidence="12">APRT</shortName>
        <ecNumber evidence="7 12">2.4.2.7</ecNumber>
    </recommendedName>
</protein>
<evidence type="ECO:0000256" key="10">
    <source>
        <dbReference type="ARBA" id="ARBA00022679"/>
    </source>
</evidence>
<keyword evidence="8 12" id="KW-0963">Cytoplasm</keyword>
<evidence type="ECO:0000256" key="12">
    <source>
        <dbReference type="HAMAP-Rule" id="MF_00004"/>
    </source>
</evidence>
<reference evidence="14" key="2">
    <citation type="submission" date="2020-09" db="EMBL/GenBank/DDBJ databases">
        <authorList>
            <person name="Sun Q."/>
            <person name="Zhou Y."/>
        </authorList>
    </citation>
    <scope>NUCLEOTIDE SEQUENCE</scope>
    <source>
        <strain evidence="14">CGMCC 4.7679</strain>
    </source>
</reference>
<keyword evidence="10 12" id="KW-0808">Transferase</keyword>
<keyword evidence="9 12" id="KW-0328">Glycosyltransferase</keyword>
<dbReference type="FunFam" id="3.40.50.2020:FF:000004">
    <property type="entry name" value="Adenine phosphoribosyltransferase"/>
    <property type="match status" value="1"/>
</dbReference>
<dbReference type="OrthoDB" id="9803963at2"/>
<evidence type="ECO:0000313" key="14">
    <source>
        <dbReference type="EMBL" id="GHF54731.1"/>
    </source>
</evidence>
<dbReference type="Pfam" id="PF00156">
    <property type="entry name" value="Pribosyltran"/>
    <property type="match status" value="1"/>
</dbReference>
<comment type="subcellular location">
    <subcellularLocation>
        <location evidence="3 12">Cytoplasm</location>
    </subcellularLocation>
</comment>
<dbReference type="InterPro" id="IPR005764">
    <property type="entry name" value="Ade_phspho_trans"/>
</dbReference>
<dbReference type="GO" id="GO:0005737">
    <property type="term" value="C:cytoplasm"/>
    <property type="evidence" value="ECO:0007669"/>
    <property type="project" value="UniProtKB-SubCell"/>
</dbReference>
<evidence type="ECO:0000259" key="13">
    <source>
        <dbReference type="Pfam" id="PF00156"/>
    </source>
</evidence>
<dbReference type="HAMAP" id="MF_00004">
    <property type="entry name" value="Aden_phosphoribosyltr"/>
    <property type="match status" value="1"/>
</dbReference>
<comment type="function">
    <text evidence="2 12">Catalyzes a salvage reaction resulting in the formation of AMP, that is energically less costly than de novo synthesis.</text>
</comment>
<dbReference type="Gene3D" id="3.40.50.2020">
    <property type="match status" value="1"/>
</dbReference>
<comment type="similarity">
    <text evidence="5 12">Belongs to the purine/pyrimidine phosphoribosyltransferase family.</text>
</comment>
<dbReference type="InterPro" id="IPR000836">
    <property type="entry name" value="PRTase_dom"/>
</dbReference>
<dbReference type="GO" id="GO:0016208">
    <property type="term" value="F:AMP binding"/>
    <property type="evidence" value="ECO:0007669"/>
    <property type="project" value="TreeGrafter"/>
</dbReference>
<dbReference type="GO" id="GO:0044209">
    <property type="term" value="P:AMP salvage"/>
    <property type="evidence" value="ECO:0007669"/>
    <property type="project" value="UniProtKB-UniRule"/>
</dbReference>
<dbReference type="CDD" id="cd06223">
    <property type="entry name" value="PRTases_typeI"/>
    <property type="match status" value="1"/>
</dbReference>
<comment type="pathway">
    <text evidence="4 12">Purine metabolism; AMP biosynthesis via salvage pathway; AMP from adenine: step 1/1.</text>
</comment>
<dbReference type="Proteomes" id="UP000658656">
    <property type="component" value="Unassembled WGS sequence"/>
</dbReference>
<proteinExistence type="inferred from homology"/>
<dbReference type="AlphaFoldDB" id="A0A8H9IUV0"/>
<evidence type="ECO:0000313" key="15">
    <source>
        <dbReference type="Proteomes" id="UP000658656"/>
    </source>
</evidence>
<keyword evidence="11 12" id="KW-0660">Purine salvage</keyword>
<dbReference type="SUPFAM" id="SSF53271">
    <property type="entry name" value="PRTase-like"/>
    <property type="match status" value="1"/>
</dbReference>
<evidence type="ECO:0000256" key="11">
    <source>
        <dbReference type="ARBA" id="ARBA00022726"/>
    </source>
</evidence>
<dbReference type="GO" id="GO:0003999">
    <property type="term" value="F:adenine phosphoribosyltransferase activity"/>
    <property type="evidence" value="ECO:0007669"/>
    <property type="project" value="UniProtKB-UniRule"/>
</dbReference>
<evidence type="ECO:0000256" key="3">
    <source>
        <dbReference type="ARBA" id="ARBA00004496"/>
    </source>
</evidence>
<dbReference type="PANTHER" id="PTHR32315">
    <property type="entry name" value="ADENINE PHOSPHORIBOSYLTRANSFERASE"/>
    <property type="match status" value="1"/>
</dbReference>
<evidence type="ECO:0000256" key="2">
    <source>
        <dbReference type="ARBA" id="ARBA00003968"/>
    </source>
</evidence>
<dbReference type="PANTHER" id="PTHR32315:SF3">
    <property type="entry name" value="ADENINE PHOSPHORIBOSYLTRANSFERASE"/>
    <property type="match status" value="1"/>
</dbReference>
<evidence type="ECO:0000256" key="5">
    <source>
        <dbReference type="ARBA" id="ARBA00008391"/>
    </source>
</evidence>
<name>A0A8H9IUV0_9PSEU</name>